<dbReference type="EMBL" id="JF974294">
    <property type="protein sequence ID" value="AGN34068.1"/>
    <property type="molecule type" value="Genomic_DNA"/>
</dbReference>
<protein>
    <recommendedName>
        <fullName evidence="2">Anti-CBASS protein Acb1-like N-terminal domain-containing protein</fullName>
    </recommendedName>
</protein>
<organism evidence="3 4">
    <name type="scientific">Aeromonas phage pIS4-A</name>
    <dbReference type="NCBI Taxonomy" id="754050"/>
    <lineage>
        <taxon>Viruses</taxon>
        <taxon>Duplodnaviria</taxon>
        <taxon>Heunggongvirae</taxon>
        <taxon>Uroviricota</taxon>
        <taxon>Caudoviricetes</taxon>
        <taxon>Roufvirus</taxon>
        <taxon>Roufvirus pIS4A</taxon>
    </lineage>
</organism>
<evidence type="ECO:0000313" key="3">
    <source>
        <dbReference type="EMBL" id="AGN34068.1"/>
    </source>
</evidence>
<sequence>MSKLEAVNAYIQQRVANNNRLIERQRREFGGKNIDHKHDRLWVECGYPEEITAEMFRYAYERYAPATAGVNRVLDKCWQTPPQILEEGADDKASTPWEKAANKLFKRAAPFIKDADRRNLINRYSGLILQIRDGKQWNEPVDTTKTRRIKDAAIVRYIPAWEEQLRVSEWENDEASEDYGQPKMYEYQESVVGACNSDGKPTRSLSIHPDRIIVFAEGAMDGSIYSGVPLLRAGYNHLIDMAKVTGSSAEGFLKNASRQLNVNYNKDSVSTQSLAQQMGVPLEELADVLNEDVARLNEAIDAAMFTMGADVKVLSVTPADPEPTWTIAANQFAASIKKPFTILFGQQTGRLASDEDKTDDAMSAKQRREDWLDYIISVFIDRMISFGILDKAPESGYYCKWDDLLAPSELNKADLLVKLAAANKSVFDAGQVALMTADEMRGIVGMEPLDEQLPDGLQEGQQQDQQSQQDQQQDQTDAPPQN</sequence>
<accession>R9TMH0</accession>
<evidence type="ECO:0000256" key="1">
    <source>
        <dbReference type="SAM" id="MobiDB-lite"/>
    </source>
</evidence>
<name>R9TMH0_9CAUD</name>
<feature type="compositionally biased region" description="Low complexity" evidence="1">
    <location>
        <begin position="461"/>
        <end position="475"/>
    </location>
</feature>
<feature type="region of interest" description="Disordered" evidence="1">
    <location>
        <begin position="448"/>
        <end position="482"/>
    </location>
</feature>
<reference evidence="3 4" key="1">
    <citation type="submission" date="2010-11" db="EMBL/GenBank/DDBJ databases">
        <title>The Genome Sequence of Aeromonas phage pIS4-A.</title>
        <authorList>
            <consortium name="The Broad Institute Genome Sequencing Platform"/>
            <person name="Henn M.R."/>
            <person name="Wolf A."/>
            <person name="Jost G."/>
            <person name="Levin J."/>
            <person name="Malboeuf C."/>
            <person name="Casali M."/>
            <person name="Russ C."/>
            <person name="Lennon N."/>
            <person name="Chapman S.B."/>
            <person name="Erlich R."/>
            <person name="Young S.K."/>
            <person name="Yandava C."/>
            <person name="Zeng Q."/>
            <person name="Alvarado L."/>
            <person name="Anderson S."/>
            <person name="Berlin A."/>
            <person name="Chen Z."/>
            <person name="Freedman E."/>
            <person name="Gellesch M."/>
            <person name="Goldberg J."/>
            <person name="Green L."/>
            <person name="Griggs A."/>
            <person name="Gujja S."/>
            <person name="Heilman E.R."/>
            <person name="Heiman D."/>
            <person name="Hollinger A."/>
            <person name="Howarth C."/>
            <person name="Larson L."/>
            <person name="Mehta T."/>
            <person name="Pearson M."/>
            <person name="Roberts A."/>
            <person name="Ryan E."/>
            <person name="Saif S."/>
            <person name="Shea T."/>
            <person name="Shenoy N."/>
            <person name="Sisk P."/>
            <person name="Stolte C."/>
            <person name="Sykes S."/>
            <person name="White J."/>
            <person name="Haas B."/>
            <person name="Nusbaum C."/>
            <person name="Birren B."/>
        </authorList>
    </citation>
    <scope>NUCLEOTIDE SEQUENCE [LARGE SCALE GENOMIC DNA]</scope>
    <source>
        <strain evidence="4">pIS4-A</strain>
    </source>
</reference>
<proteinExistence type="predicted"/>
<gene>
    <name evidence="3" type="ORF">AEPG_00021</name>
</gene>
<feature type="domain" description="Anti-CBASS protein Acb1-like N-terminal" evidence="2">
    <location>
        <begin position="97"/>
        <end position="422"/>
    </location>
</feature>
<keyword evidence="4" id="KW-1185">Reference proteome</keyword>
<evidence type="ECO:0000259" key="2">
    <source>
        <dbReference type="Pfam" id="PF06381"/>
    </source>
</evidence>
<dbReference type="Proteomes" id="UP000221746">
    <property type="component" value="Segment"/>
</dbReference>
<evidence type="ECO:0000313" key="4">
    <source>
        <dbReference type="Proteomes" id="UP000221746"/>
    </source>
</evidence>
<dbReference type="Pfam" id="PF06381">
    <property type="entry name" value="Phage_portal_3"/>
    <property type="match status" value="1"/>
</dbReference>
<dbReference type="InterPro" id="IPR024459">
    <property type="entry name" value="Acb1-like_N"/>
</dbReference>